<reference evidence="20 21" key="1">
    <citation type="submission" date="2020-02" db="EMBL/GenBank/DDBJ databases">
        <title>Comparative genomics of sulfur disproportionating microorganisms.</title>
        <authorList>
            <person name="Ward L.M."/>
            <person name="Bertran E."/>
            <person name="Johnston D.T."/>
        </authorList>
    </citation>
    <scope>NUCLEOTIDE SEQUENCE [LARGE SCALE GENOMIC DNA]</scope>
    <source>
        <strain evidence="20 21">DSM 100025</strain>
    </source>
</reference>
<dbReference type="FunFam" id="3.50.40.10:FF:000001">
    <property type="entry name" value="Phenylalanine--tRNA ligase beta subunit"/>
    <property type="match status" value="1"/>
</dbReference>
<keyword evidence="11 16" id="KW-0694">RNA-binding</keyword>
<dbReference type="GO" id="GO:0004826">
    <property type="term" value="F:phenylalanine-tRNA ligase activity"/>
    <property type="evidence" value="ECO:0007669"/>
    <property type="project" value="UniProtKB-UniRule"/>
</dbReference>
<keyword evidence="10 15" id="KW-0460">Magnesium</keyword>
<dbReference type="Pfam" id="PF01588">
    <property type="entry name" value="tRNA_bind"/>
    <property type="match status" value="1"/>
</dbReference>
<dbReference type="Gene3D" id="3.50.40.10">
    <property type="entry name" value="Phenylalanyl-trna Synthetase, Chain B, domain 3"/>
    <property type="match status" value="1"/>
</dbReference>
<dbReference type="InterPro" id="IPR009061">
    <property type="entry name" value="DNA-bd_dom_put_sf"/>
</dbReference>
<feature type="domain" description="FDX-ACB" evidence="18">
    <location>
        <begin position="718"/>
        <end position="811"/>
    </location>
</feature>
<dbReference type="NCBIfam" id="TIGR00472">
    <property type="entry name" value="pheT_bact"/>
    <property type="match status" value="1"/>
</dbReference>
<evidence type="ECO:0000256" key="7">
    <source>
        <dbReference type="ARBA" id="ARBA00022723"/>
    </source>
</evidence>
<dbReference type="CDD" id="cd02796">
    <property type="entry name" value="tRNA_bind_bactPheRS"/>
    <property type="match status" value="1"/>
</dbReference>
<dbReference type="Gene3D" id="3.30.56.10">
    <property type="match status" value="2"/>
</dbReference>
<evidence type="ECO:0000256" key="9">
    <source>
        <dbReference type="ARBA" id="ARBA00022840"/>
    </source>
</evidence>
<evidence type="ECO:0000313" key="21">
    <source>
        <dbReference type="Proteomes" id="UP000469346"/>
    </source>
</evidence>
<dbReference type="InterPro" id="IPR004532">
    <property type="entry name" value="Phe-tRNA-ligase_IIc_bsu_bact"/>
</dbReference>
<evidence type="ECO:0000256" key="1">
    <source>
        <dbReference type="ARBA" id="ARBA00004496"/>
    </source>
</evidence>
<keyword evidence="4 15" id="KW-0963">Cytoplasm</keyword>
<feature type="binding site" evidence="15">
    <location>
        <position position="469"/>
    </location>
    <ligand>
        <name>Mg(2+)</name>
        <dbReference type="ChEBI" id="CHEBI:18420"/>
        <note>shared with alpha subunit</note>
    </ligand>
</feature>
<comment type="subcellular location">
    <subcellularLocation>
        <location evidence="1 15">Cytoplasm</location>
    </subcellularLocation>
</comment>
<dbReference type="AlphaFoldDB" id="A0A6N9TMI1"/>
<dbReference type="PROSITE" id="PS51447">
    <property type="entry name" value="FDX_ACB"/>
    <property type="match status" value="1"/>
</dbReference>
<dbReference type="PANTHER" id="PTHR10947:SF0">
    <property type="entry name" value="PHENYLALANINE--TRNA LIGASE BETA SUBUNIT"/>
    <property type="match status" value="1"/>
</dbReference>
<evidence type="ECO:0000259" key="18">
    <source>
        <dbReference type="PROSITE" id="PS51447"/>
    </source>
</evidence>
<keyword evidence="8 15" id="KW-0547">Nucleotide-binding</keyword>
<dbReference type="SUPFAM" id="SSF46955">
    <property type="entry name" value="Putative DNA-binding domain"/>
    <property type="match status" value="1"/>
</dbReference>
<dbReference type="GO" id="GO:0005524">
    <property type="term" value="F:ATP binding"/>
    <property type="evidence" value="ECO:0007669"/>
    <property type="project" value="UniProtKB-UniRule"/>
</dbReference>
<evidence type="ECO:0000256" key="4">
    <source>
        <dbReference type="ARBA" id="ARBA00022490"/>
    </source>
</evidence>
<dbReference type="EC" id="6.1.1.20" evidence="15"/>
<evidence type="ECO:0000256" key="12">
    <source>
        <dbReference type="ARBA" id="ARBA00022917"/>
    </source>
</evidence>
<dbReference type="SUPFAM" id="SSF55681">
    <property type="entry name" value="Class II aaRS and biotin synthetases"/>
    <property type="match status" value="1"/>
</dbReference>
<keyword evidence="13 15" id="KW-0030">Aminoacyl-tRNA synthetase</keyword>
<comment type="similarity">
    <text evidence="2 15">Belongs to the phenylalanyl-tRNA synthetase beta subunit family. Type 1 subfamily.</text>
</comment>
<evidence type="ECO:0000256" key="15">
    <source>
        <dbReference type="HAMAP-Rule" id="MF_00283"/>
    </source>
</evidence>
<dbReference type="HAMAP" id="MF_00283">
    <property type="entry name" value="Phe_tRNA_synth_beta1"/>
    <property type="match status" value="1"/>
</dbReference>
<evidence type="ECO:0000259" key="17">
    <source>
        <dbReference type="PROSITE" id="PS50886"/>
    </source>
</evidence>
<evidence type="ECO:0000256" key="3">
    <source>
        <dbReference type="ARBA" id="ARBA00011209"/>
    </source>
</evidence>
<dbReference type="SUPFAM" id="SSF54991">
    <property type="entry name" value="Anticodon-binding domain of PheRS"/>
    <property type="match status" value="1"/>
</dbReference>
<feature type="domain" description="TRNA-binding" evidence="17">
    <location>
        <begin position="39"/>
        <end position="150"/>
    </location>
</feature>
<dbReference type="RefSeq" id="WP_163297414.1">
    <property type="nucleotide sequence ID" value="NZ_JAAGRR010000001.1"/>
</dbReference>
<keyword evidence="7 15" id="KW-0479">Metal-binding</keyword>
<dbReference type="Pfam" id="PF03484">
    <property type="entry name" value="B5"/>
    <property type="match status" value="1"/>
</dbReference>
<accession>A0A6N9TMI1</accession>
<evidence type="ECO:0000256" key="16">
    <source>
        <dbReference type="PROSITE-ProRule" id="PRU00209"/>
    </source>
</evidence>
<dbReference type="EMBL" id="JAAGRR010000001">
    <property type="protein sequence ID" value="NDY41283.1"/>
    <property type="molecule type" value="Genomic_DNA"/>
</dbReference>
<keyword evidence="5 16" id="KW-0820">tRNA-binding</keyword>
<dbReference type="SUPFAM" id="SSF50249">
    <property type="entry name" value="Nucleic acid-binding proteins"/>
    <property type="match status" value="1"/>
</dbReference>
<proteinExistence type="inferred from homology"/>
<dbReference type="CDD" id="cd00769">
    <property type="entry name" value="PheRS_beta_core"/>
    <property type="match status" value="1"/>
</dbReference>
<dbReference type="InterPro" id="IPR002547">
    <property type="entry name" value="tRNA-bd_dom"/>
</dbReference>
<dbReference type="GO" id="GO:0000049">
    <property type="term" value="F:tRNA binding"/>
    <property type="evidence" value="ECO:0007669"/>
    <property type="project" value="UniProtKB-UniRule"/>
</dbReference>
<dbReference type="PROSITE" id="PS50886">
    <property type="entry name" value="TRBD"/>
    <property type="match status" value="1"/>
</dbReference>
<dbReference type="GO" id="GO:0000287">
    <property type="term" value="F:magnesium ion binding"/>
    <property type="evidence" value="ECO:0007669"/>
    <property type="project" value="UniProtKB-UniRule"/>
</dbReference>
<dbReference type="PANTHER" id="PTHR10947">
    <property type="entry name" value="PHENYLALANYL-TRNA SYNTHETASE BETA CHAIN AND LEUCINE-RICH REPEAT-CONTAINING PROTEIN 47"/>
    <property type="match status" value="1"/>
</dbReference>
<dbReference type="GO" id="GO:0006432">
    <property type="term" value="P:phenylalanyl-tRNA aminoacylation"/>
    <property type="evidence" value="ECO:0007669"/>
    <property type="project" value="UniProtKB-UniRule"/>
</dbReference>
<dbReference type="Proteomes" id="UP000469346">
    <property type="component" value="Unassembled WGS sequence"/>
</dbReference>
<comment type="catalytic activity">
    <reaction evidence="14 15">
        <text>tRNA(Phe) + L-phenylalanine + ATP = L-phenylalanyl-tRNA(Phe) + AMP + diphosphate + H(+)</text>
        <dbReference type="Rhea" id="RHEA:19413"/>
        <dbReference type="Rhea" id="RHEA-COMP:9668"/>
        <dbReference type="Rhea" id="RHEA-COMP:9699"/>
        <dbReference type="ChEBI" id="CHEBI:15378"/>
        <dbReference type="ChEBI" id="CHEBI:30616"/>
        <dbReference type="ChEBI" id="CHEBI:33019"/>
        <dbReference type="ChEBI" id="CHEBI:58095"/>
        <dbReference type="ChEBI" id="CHEBI:78442"/>
        <dbReference type="ChEBI" id="CHEBI:78531"/>
        <dbReference type="ChEBI" id="CHEBI:456215"/>
        <dbReference type="EC" id="6.1.1.20"/>
    </reaction>
</comment>
<dbReference type="InterPro" id="IPR012340">
    <property type="entry name" value="NA-bd_OB-fold"/>
</dbReference>
<dbReference type="SMART" id="SM00896">
    <property type="entry name" value="FDX-ACB"/>
    <property type="match status" value="1"/>
</dbReference>
<protein>
    <recommendedName>
        <fullName evidence="15">Phenylalanine--tRNA ligase beta subunit</fullName>
        <ecNumber evidence="15">6.1.1.20</ecNumber>
    </recommendedName>
    <alternativeName>
        <fullName evidence="15">Phenylalanyl-tRNA synthetase beta subunit</fullName>
        <shortName evidence="15">PheRS</shortName>
    </alternativeName>
</protein>
<comment type="cofactor">
    <cofactor evidence="15">
        <name>Mg(2+)</name>
        <dbReference type="ChEBI" id="CHEBI:18420"/>
    </cofactor>
    <text evidence="15">Binds 2 magnesium ions per tetramer.</text>
</comment>
<evidence type="ECO:0000256" key="6">
    <source>
        <dbReference type="ARBA" id="ARBA00022598"/>
    </source>
</evidence>
<dbReference type="InterPro" id="IPR045060">
    <property type="entry name" value="Phe-tRNA-ligase_IIc_bsu"/>
</dbReference>
<evidence type="ECO:0000256" key="8">
    <source>
        <dbReference type="ARBA" id="ARBA00022741"/>
    </source>
</evidence>
<feature type="domain" description="B5" evidence="19">
    <location>
        <begin position="406"/>
        <end position="485"/>
    </location>
</feature>
<evidence type="ECO:0000256" key="2">
    <source>
        <dbReference type="ARBA" id="ARBA00008653"/>
    </source>
</evidence>
<dbReference type="InterPro" id="IPR036690">
    <property type="entry name" value="Fdx_antiC-bd_sf"/>
</dbReference>
<sequence length="812" mass="87416">MRVLTSWLKEFVPFRVGVERLATDLTMAGLEVEGVEDAWHGLARVVAVRVIEAGPLAEDGRLKLCRVDAGNRRLQVVCGAPNAAPGLWTALALPGAVLPDERRVAAATVAGARSEGMLCSEAELGIGEVADRIVDLAAAGRRPLAGRPLADLLGLEDWILEIGVTPNRADCLSVLGVAREVAAVYGLEPGGPDLSPPPAPAAGAGGPVIPVRIDAPEACGRYAAAVLEGIRVGPSPAWMQRRLRAGGIRPINNVVDVTNYVLLETGQPLHAFDLDRLDGPAIVVRPAAEAEHIATLDGKVRALQAGMLVIADRRRPVAVAGVMGGAESEVTGATTRILLESAWFEPRQVRRTARALRLSTESSYRFERGTDPEGVPAALGRAVRLLAEVAGARVAAPPVDLYPAPFAPPEIALRPSRANRLLGTNLSAATMARLLRRASMQVEAAGTGRGKTLRVRPPSFRHDVREAVDLVEEIARLHGYGRIRTRTPAGALETRPAGDLQRLATETRRLLTACGLDEIVSYSFDAPDSPGRLRLPPGDPRSRPVRLRNPLSEDQSILRTSLVPSLLGAASRNIARRCLDLRLFEVGKVFWAVGDGRQPEEHLQIAGLWTGRRHPPGWAFPPDPVDLHDVKGVVEALLDGLGCPWRLSLEVDVPYLAPGTAAAFVDPSGRHPYGHVGQVHPDVLAAWDIRQDVFLFEVSAEAVARGGFGTVRRYAPIPRHPAVERDLAVIVPADVPAGALVDFVTRHEVPALERVEVFDFYTGPPIPRGAKSVGLRLRYRAPDRTLTEDEVSRVHDPLVARLLEHFEARLRT</sequence>
<dbReference type="Gene3D" id="3.30.70.380">
    <property type="entry name" value="Ferrodoxin-fold anticodon-binding domain"/>
    <property type="match status" value="1"/>
</dbReference>
<keyword evidence="12 15" id="KW-0648">Protein biosynthesis</keyword>
<dbReference type="InterPro" id="IPR005121">
    <property type="entry name" value="Fdx_antiC-bd"/>
</dbReference>
<keyword evidence="6 15" id="KW-0436">Ligase</keyword>
<dbReference type="InterPro" id="IPR020825">
    <property type="entry name" value="Phe-tRNA_synthase-like_B3/B4"/>
</dbReference>
<dbReference type="InterPro" id="IPR033714">
    <property type="entry name" value="tRNA_bind_bactPheRS"/>
</dbReference>
<dbReference type="Gene3D" id="3.30.930.10">
    <property type="entry name" value="Bira Bifunctional Protein, Domain 2"/>
    <property type="match status" value="1"/>
</dbReference>
<dbReference type="InterPro" id="IPR005146">
    <property type="entry name" value="B3/B4_tRNA-bd"/>
</dbReference>
<evidence type="ECO:0000313" key="20">
    <source>
        <dbReference type="EMBL" id="NDY41283.1"/>
    </source>
</evidence>
<feature type="binding site" evidence="15">
    <location>
        <position position="473"/>
    </location>
    <ligand>
        <name>Mg(2+)</name>
        <dbReference type="ChEBI" id="CHEBI:18420"/>
        <note>shared with alpha subunit</note>
    </ligand>
</feature>
<dbReference type="SUPFAM" id="SSF56037">
    <property type="entry name" value="PheT/TilS domain"/>
    <property type="match status" value="1"/>
</dbReference>
<dbReference type="SMART" id="SM00873">
    <property type="entry name" value="B3_4"/>
    <property type="match status" value="1"/>
</dbReference>
<evidence type="ECO:0000259" key="19">
    <source>
        <dbReference type="PROSITE" id="PS51483"/>
    </source>
</evidence>
<dbReference type="SMART" id="SM00874">
    <property type="entry name" value="B5"/>
    <property type="match status" value="1"/>
</dbReference>
<keyword evidence="9 15" id="KW-0067">ATP-binding</keyword>
<dbReference type="Pfam" id="PF03483">
    <property type="entry name" value="B3_4"/>
    <property type="match status" value="1"/>
</dbReference>
<keyword evidence="21" id="KW-1185">Reference proteome</keyword>
<feature type="binding site" evidence="15">
    <location>
        <position position="472"/>
    </location>
    <ligand>
        <name>Mg(2+)</name>
        <dbReference type="ChEBI" id="CHEBI:18420"/>
        <note>shared with alpha subunit</note>
    </ligand>
</feature>
<feature type="binding site" evidence="15">
    <location>
        <position position="463"/>
    </location>
    <ligand>
        <name>Mg(2+)</name>
        <dbReference type="ChEBI" id="CHEBI:18420"/>
        <note>shared with alpha subunit</note>
    </ligand>
</feature>
<dbReference type="FunFam" id="3.30.70.380:FF:000001">
    <property type="entry name" value="Phenylalanine--tRNA ligase beta subunit"/>
    <property type="match status" value="1"/>
</dbReference>
<comment type="subunit">
    <text evidence="3 15">Tetramer of two alpha and two beta subunits.</text>
</comment>
<dbReference type="InterPro" id="IPR005147">
    <property type="entry name" value="tRNA_synthase_B5-dom"/>
</dbReference>
<dbReference type="Pfam" id="PF17759">
    <property type="entry name" value="tRNA_synthFbeta"/>
    <property type="match status" value="1"/>
</dbReference>
<gene>
    <name evidence="15" type="primary">pheT</name>
    <name evidence="20" type="ORF">G3N55_00260</name>
</gene>
<dbReference type="Pfam" id="PF03147">
    <property type="entry name" value="FDX-ACB"/>
    <property type="match status" value="1"/>
</dbReference>
<name>A0A6N9TMI1_DISTH</name>
<dbReference type="InterPro" id="IPR045864">
    <property type="entry name" value="aa-tRNA-synth_II/BPL/LPL"/>
</dbReference>
<dbReference type="PROSITE" id="PS51483">
    <property type="entry name" value="B5"/>
    <property type="match status" value="1"/>
</dbReference>
<evidence type="ECO:0000256" key="11">
    <source>
        <dbReference type="ARBA" id="ARBA00022884"/>
    </source>
</evidence>
<comment type="caution">
    <text evidence="20">The sequence shown here is derived from an EMBL/GenBank/DDBJ whole genome shotgun (WGS) entry which is preliminary data.</text>
</comment>
<organism evidence="20 21">
    <name type="scientific">Dissulfurirhabdus thermomarina</name>
    <dbReference type="NCBI Taxonomy" id="1765737"/>
    <lineage>
        <taxon>Bacteria</taxon>
        <taxon>Deltaproteobacteria</taxon>
        <taxon>Dissulfurirhabdaceae</taxon>
        <taxon>Dissulfurirhabdus</taxon>
    </lineage>
</organism>
<dbReference type="Gene3D" id="2.40.50.140">
    <property type="entry name" value="Nucleic acid-binding proteins"/>
    <property type="match status" value="1"/>
</dbReference>
<dbReference type="InterPro" id="IPR041616">
    <property type="entry name" value="PheRS_beta_core"/>
</dbReference>
<evidence type="ECO:0000256" key="10">
    <source>
        <dbReference type="ARBA" id="ARBA00022842"/>
    </source>
</evidence>
<evidence type="ECO:0000256" key="5">
    <source>
        <dbReference type="ARBA" id="ARBA00022555"/>
    </source>
</evidence>
<evidence type="ECO:0000256" key="14">
    <source>
        <dbReference type="ARBA" id="ARBA00049255"/>
    </source>
</evidence>
<evidence type="ECO:0000256" key="13">
    <source>
        <dbReference type="ARBA" id="ARBA00023146"/>
    </source>
</evidence>
<dbReference type="GO" id="GO:0009328">
    <property type="term" value="C:phenylalanine-tRNA ligase complex"/>
    <property type="evidence" value="ECO:0007669"/>
    <property type="project" value="TreeGrafter"/>
</dbReference>